<dbReference type="InterPro" id="IPR017930">
    <property type="entry name" value="Myb_dom"/>
</dbReference>
<keyword evidence="4" id="KW-0812">Transmembrane</keyword>
<dbReference type="GO" id="GO:0051083">
    <property type="term" value="P:'de novo' cotranslational protein folding"/>
    <property type="evidence" value="ECO:0000318"/>
    <property type="project" value="GO_Central"/>
</dbReference>
<feature type="signal peptide" evidence="5">
    <location>
        <begin position="1"/>
        <end position="26"/>
    </location>
</feature>
<dbReference type="Gene3D" id="1.10.10.60">
    <property type="entry name" value="Homeodomain-like"/>
    <property type="match status" value="2"/>
</dbReference>
<evidence type="ECO:0000313" key="9">
    <source>
        <dbReference type="EMBL" id="PNW71148.1"/>
    </source>
</evidence>
<dbReference type="Gramene" id="PNW71148">
    <property type="protein sequence ID" value="PNW71148"/>
    <property type="gene ID" value="CHLRE_16g695600v5"/>
</dbReference>
<feature type="domain" description="Myb-like" evidence="7">
    <location>
        <begin position="403"/>
        <end position="451"/>
    </location>
</feature>
<dbReference type="Pfam" id="PF00249">
    <property type="entry name" value="Myb_DNA-binding"/>
    <property type="match status" value="1"/>
</dbReference>
<comment type="subcellular location">
    <subcellularLocation>
        <location evidence="1">Cytoplasm</location>
        <location evidence="1">Cytosol</location>
    </subcellularLocation>
</comment>
<dbReference type="Proteomes" id="UP000006906">
    <property type="component" value="Chromosome 16"/>
</dbReference>
<dbReference type="PROSITE" id="PS51294">
    <property type="entry name" value="HTH_MYB"/>
    <property type="match status" value="1"/>
</dbReference>
<dbReference type="GO" id="GO:0006450">
    <property type="term" value="P:regulation of translational fidelity"/>
    <property type="evidence" value="ECO:0007669"/>
    <property type="project" value="InterPro"/>
</dbReference>
<feature type="region of interest" description="Disordered" evidence="3">
    <location>
        <begin position="171"/>
        <end position="251"/>
    </location>
</feature>
<keyword evidence="4" id="KW-0472">Membrane</keyword>
<name>A0A2K3CS98_CHLRE</name>
<dbReference type="PROSITE" id="PS50076">
    <property type="entry name" value="DNAJ_2"/>
    <property type="match status" value="1"/>
</dbReference>
<proteinExistence type="predicted"/>
<evidence type="ECO:0000256" key="5">
    <source>
        <dbReference type="SAM" id="SignalP"/>
    </source>
</evidence>
<evidence type="ECO:0000256" key="1">
    <source>
        <dbReference type="ARBA" id="ARBA00004514"/>
    </source>
</evidence>
<reference evidence="9 10" key="1">
    <citation type="journal article" date="2007" name="Science">
        <title>The Chlamydomonas genome reveals the evolution of key animal and plant functions.</title>
        <authorList>
            <person name="Merchant S.S."/>
            <person name="Prochnik S.E."/>
            <person name="Vallon O."/>
            <person name="Harris E.H."/>
            <person name="Karpowicz S.J."/>
            <person name="Witman G.B."/>
            <person name="Terry A."/>
            <person name="Salamov A."/>
            <person name="Fritz-Laylin L.K."/>
            <person name="Marechal-Drouard L."/>
            <person name="Marshall W.F."/>
            <person name="Qu L.H."/>
            <person name="Nelson D.R."/>
            <person name="Sanderfoot A.A."/>
            <person name="Spalding M.H."/>
            <person name="Kapitonov V.V."/>
            <person name="Ren Q."/>
            <person name="Ferris P."/>
            <person name="Lindquist E."/>
            <person name="Shapiro H."/>
            <person name="Lucas S.M."/>
            <person name="Grimwood J."/>
            <person name="Schmutz J."/>
            <person name="Cardol P."/>
            <person name="Cerutti H."/>
            <person name="Chanfreau G."/>
            <person name="Chen C.L."/>
            <person name="Cognat V."/>
            <person name="Croft M.T."/>
            <person name="Dent R."/>
            <person name="Dutcher S."/>
            <person name="Fernandez E."/>
            <person name="Fukuzawa H."/>
            <person name="Gonzalez-Ballester D."/>
            <person name="Gonzalez-Halphen D."/>
            <person name="Hallmann A."/>
            <person name="Hanikenne M."/>
            <person name="Hippler M."/>
            <person name="Inwood W."/>
            <person name="Jabbari K."/>
            <person name="Kalanon M."/>
            <person name="Kuras R."/>
            <person name="Lefebvre P.A."/>
            <person name="Lemaire S.D."/>
            <person name="Lobanov A.V."/>
            <person name="Lohr M."/>
            <person name="Manuell A."/>
            <person name="Meier I."/>
            <person name="Mets L."/>
            <person name="Mittag M."/>
            <person name="Mittelmeier T."/>
            <person name="Moroney J.V."/>
            <person name="Moseley J."/>
            <person name="Napoli C."/>
            <person name="Nedelcu A.M."/>
            <person name="Niyogi K."/>
            <person name="Novoselov S.V."/>
            <person name="Paulsen I.T."/>
            <person name="Pazour G."/>
            <person name="Purton S."/>
            <person name="Ral J.P."/>
            <person name="Riano-Pachon D.M."/>
            <person name="Riekhof W."/>
            <person name="Rymarquis L."/>
            <person name="Schroda M."/>
            <person name="Stern D."/>
            <person name="Umen J."/>
            <person name="Willows R."/>
            <person name="Wilson N."/>
            <person name="Zimmer S.L."/>
            <person name="Allmer J."/>
            <person name="Balk J."/>
            <person name="Bisova K."/>
            <person name="Chen C.J."/>
            <person name="Elias M."/>
            <person name="Gendler K."/>
            <person name="Hauser C."/>
            <person name="Lamb M.R."/>
            <person name="Ledford H."/>
            <person name="Long J.C."/>
            <person name="Minagawa J."/>
            <person name="Page M.D."/>
            <person name="Pan J."/>
            <person name="Pootakham W."/>
            <person name="Roje S."/>
            <person name="Rose A."/>
            <person name="Stahlberg E."/>
            <person name="Terauchi A.M."/>
            <person name="Yang P."/>
            <person name="Ball S."/>
            <person name="Bowler C."/>
            <person name="Dieckmann C.L."/>
            <person name="Gladyshev V.N."/>
            <person name="Green P."/>
            <person name="Jorgensen R."/>
            <person name="Mayfield S."/>
            <person name="Mueller-Roeber B."/>
            <person name="Rajamani S."/>
            <person name="Sayre R.T."/>
            <person name="Brokstein P."/>
            <person name="Dubchak I."/>
            <person name="Goodstein D."/>
            <person name="Hornick L."/>
            <person name="Huang Y.W."/>
            <person name="Jhaveri J."/>
            <person name="Luo Y."/>
            <person name="Martinez D."/>
            <person name="Ngau W.C."/>
            <person name="Otillar B."/>
            <person name="Poliakov A."/>
            <person name="Porter A."/>
            <person name="Szajkowski L."/>
            <person name="Werner G."/>
            <person name="Zhou K."/>
            <person name="Grigoriev I.V."/>
            <person name="Rokhsar D.S."/>
            <person name="Grossman A.R."/>
        </authorList>
    </citation>
    <scope>NUCLEOTIDE SEQUENCE [LARGE SCALE GENOMIC DNA]</scope>
    <source>
        <strain evidence="10">CC-503</strain>
    </source>
</reference>
<dbReference type="CDD" id="cd00167">
    <property type="entry name" value="SANT"/>
    <property type="match status" value="2"/>
</dbReference>
<dbReference type="SUPFAM" id="SSF46565">
    <property type="entry name" value="Chaperone J-domain"/>
    <property type="match status" value="1"/>
</dbReference>
<dbReference type="GO" id="GO:0030544">
    <property type="term" value="F:Hsp70 protein binding"/>
    <property type="evidence" value="ECO:0000318"/>
    <property type="project" value="GO_Central"/>
</dbReference>
<feature type="compositionally biased region" description="Low complexity" evidence="3">
    <location>
        <begin position="182"/>
        <end position="191"/>
    </location>
</feature>
<dbReference type="Pfam" id="PF00226">
    <property type="entry name" value="DnaJ"/>
    <property type="match status" value="1"/>
</dbReference>
<sequence length="471" mass="48483">MSRCSLALGLFGLLLAGMAGMDGVDAAGSKITAADLANLNLYKVLGVTAKATSVEIAKAYRKLAIKYHPDKNPQGQDQFIKIAYAYEILGDETKRARYDAGGFAAATEFAAQAPNWDTWQPPEAPSATVFEEWQNHNIYYDLAMLVALLAGGAAAWVAWVQASERLKRARKAARKAAGGGKSAPASGAGSSRPRRQRVQSSGALSTGSGAGMGGSDSDSDEAGGGARADQPDTAAPGPSGSLLLQPAKPAGGSAAAAMREWSAEELRLLDKGLKKFPVGTVKRWEAVTGVVRTRTLEEVLVMVKNYKGGSHLRARVQEDWKAGRKAGAATVAVAASQAAPDIRYDGPPTVNGGPADGEHTAAVAAAVAATAAATAGGQVLATGGGTKAAKAPAGTEKAGVDAPWTEAQEVALVAALKQCPKELGAERWDAVAKLVPGRSKAQCFKRFKELRDAFRSKKGAGGGAEGDDGDD</sequence>
<feature type="transmembrane region" description="Helical" evidence="4">
    <location>
        <begin position="138"/>
        <end position="160"/>
    </location>
</feature>
<dbReference type="AlphaFoldDB" id="A0A2K3CS98"/>
<dbReference type="GO" id="GO:0005829">
    <property type="term" value="C:cytosol"/>
    <property type="evidence" value="ECO:0000318"/>
    <property type="project" value="GO_Central"/>
</dbReference>
<evidence type="ECO:0000313" key="10">
    <source>
        <dbReference type="Proteomes" id="UP000006906"/>
    </source>
</evidence>
<gene>
    <name evidence="9" type="ORF">CHLRE_16g695600v5</name>
</gene>
<dbReference type="PROSITE" id="PS50090">
    <property type="entry name" value="MYB_LIKE"/>
    <property type="match status" value="1"/>
</dbReference>
<accession>A0A2K3CS98</accession>
<feature type="chain" id="PRO_5014456812" description="DnaJ homolog subfamily C member 2" evidence="5">
    <location>
        <begin position="27"/>
        <end position="471"/>
    </location>
</feature>
<dbReference type="InterPro" id="IPR001623">
    <property type="entry name" value="DnaJ_domain"/>
</dbReference>
<keyword evidence="10" id="KW-1185">Reference proteome</keyword>
<dbReference type="PANTHER" id="PTHR43999:SF1">
    <property type="entry name" value="DNAJ HOMOLOG SUBFAMILY C MEMBER 2"/>
    <property type="match status" value="1"/>
</dbReference>
<dbReference type="STRING" id="3055.A0A2K3CS98"/>
<dbReference type="InterPro" id="IPR044634">
    <property type="entry name" value="Zuotin/DnaJC2"/>
</dbReference>
<evidence type="ECO:0000256" key="4">
    <source>
        <dbReference type="SAM" id="Phobius"/>
    </source>
</evidence>
<dbReference type="PRINTS" id="PR00625">
    <property type="entry name" value="JDOMAIN"/>
</dbReference>
<feature type="domain" description="J" evidence="6">
    <location>
        <begin position="40"/>
        <end position="102"/>
    </location>
</feature>
<evidence type="ECO:0000259" key="7">
    <source>
        <dbReference type="PROSITE" id="PS50090"/>
    </source>
</evidence>
<evidence type="ECO:0000256" key="3">
    <source>
        <dbReference type="SAM" id="MobiDB-lite"/>
    </source>
</evidence>
<dbReference type="RefSeq" id="XP_042915263.1">
    <property type="nucleotide sequence ID" value="XM_043071814.1"/>
</dbReference>
<dbReference type="InParanoid" id="A0A2K3CS98"/>
<keyword evidence="5" id="KW-0732">Signal</keyword>
<dbReference type="PANTHER" id="PTHR43999">
    <property type="entry name" value="DNAJ HOMOLOG SUBFAMILY C MEMBER 2"/>
    <property type="match status" value="1"/>
</dbReference>
<dbReference type="SUPFAM" id="SSF46689">
    <property type="entry name" value="Homeodomain-like"/>
    <property type="match status" value="2"/>
</dbReference>
<dbReference type="EMBL" id="CM008977">
    <property type="protein sequence ID" value="PNW71148.1"/>
    <property type="molecule type" value="Genomic_DNA"/>
</dbReference>
<evidence type="ECO:0000259" key="6">
    <source>
        <dbReference type="PROSITE" id="PS50076"/>
    </source>
</evidence>
<dbReference type="InterPro" id="IPR009057">
    <property type="entry name" value="Homeodomain-like_sf"/>
</dbReference>
<dbReference type="GeneID" id="5724877"/>
<dbReference type="Pfam" id="PF23082">
    <property type="entry name" value="Myb_DNA-binding_2"/>
    <property type="match status" value="1"/>
</dbReference>
<keyword evidence="4" id="KW-1133">Transmembrane helix</keyword>
<organism evidence="9 10">
    <name type="scientific">Chlamydomonas reinhardtii</name>
    <name type="common">Chlamydomonas smithii</name>
    <dbReference type="NCBI Taxonomy" id="3055"/>
    <lineage>
        <taxon>Eukaryota</taxon>
        <taxon>Viridiplantae</taxon>
        <taxon>Chlorophyta</taxon>
        <taxon>core chlorophytes</taxon>
        <taxon>Chlorophyceae</taxon>
        <taxon>CS clade</taxon>
        <taxon>Chlamydomonadales</taxon>
        <taxon>Chlamydomonadaceae</taxon>
        <taxon>Chlamydomonas</taxon>
    </lineage>
</organism>
<dbReference type="InterPro" id="IPR001005">
    <property type="entry name" value="SANT/Myb"/>
</dbReference>
<protein>
    <recommendedName>
        <fullName evidence="2">DnaJ homolog subfamily C member 2</fullName>
    </recommendedName>
</protein>
<dbReference type="CDD" id="cd06257">
    <property type="entry name" value="DnaJ"/>
    <property type="match status" value="1"/>
</dbReference>
<dbReference type="Gene3D" id="1.10.287.110">
    <property type="entry name" value="DnaJ domain"/>
    <property type="match status" value="1"/>
</dbReference>
<dbReference type="GO" id="GO:0043022">
    <property type="term" value="F:ribosome binding"/>
    <property type="evidence" value="ECO:0000318"/>
    <property type="project" value="GO_Central"/>
</dbReference>
<dbReference type="PROSITE" id="PS00636">
    <property type="entry name" value="DNAJ_1"/>
    <property type="match status" value="1"/>
</dbReference>
<evidence type="ECO:0000259" key="8">
    <source>
        <dbReference type="PROSITE" id="PS51294"/>
    </source>
</evidence>
<dbReference type="OrthoDB" id="543478at2759"/>
<evidence type="ECO:0000256" key="2">
    <source>
        <dbReference type="ARBA" id="ARBA00014469"/>
    </source>
</evidence>
<dbReference type="SMART" id="SM00271">
    <property type="entry name" value="DnaJ"/>
    <property type="match status" value="1"/>
</dbReference>
<feature type="domain" description="HTH myb-type" evidence="8">
    <location>
        <begin position="403"/>
        <end position="455"/>
    </location>
</feature>
<feature type="compositionally biased region" description="Low complexity" evidence="3">
    <location>
        <begin position="198"/>
        <end position="207"/>
    </location>
</feature>
<dbReference type="SMART" id="SM00717">
    <property type="entry name" value="SANT"/>
    <property type="match status" value="2"/>
</dbReference>
<dbReference type="KEGG" id="cre:CHLRE_16g695600v5"/>
<dbReference type="InterPro" id="IPR018253">
    <property type="entry name" value="DnaJ_domain_CS"/>
</dbReference>
<dbReference type="InterPro" id="IPR036869">
    <property type="entry name" value="J_dom_sf"/>
</dbReference>